<dbReference type="UniPathway" id="UPA00331">
    <property type="reaction ID" value="UER00451"/>
</dbReference>
<evidence type="ECO:0000313" key="5">
    <source>
        <dbReference type="EMBL" id="SGZ50356.1"/>
    </source>
</evidence>
<name>A0A1L0D1N3_9ASCO</name>
<evidence type="ECO:0000256" key="4">
    <source>
        <dbReference type="ARBA" id="ARBA00023115"/>
    </source>
</evidence>
<dbReference type="STRING" id="45354.A0A1L0D1N3"/>
<dbReference type="Proteomes" id="UP000182334">
    <property type="component" value="Chromosome II"/>
</dbReference>
<dbReference type="Pfam" id="PF01536">
    <property type="entry name" value="SAM_decarbox"/>
    <property type="match status" value="1"/>
</dbReference>
<dbReference type="GO" id="GO:0004014">
    <property type="term" value="F:adenosylmethionine decarboxylase activity"/>
    <property type="evidence" value="ECO:0007669"/>
    <property type="project" value="InterPro"/>
</dbReference>
<evidence type="ECO:0000256" key="2">
    <source>
        <dbReference type="ARBA" id="ARBA00008466"/>
    </source>
</evidence>
<dbReference type="SUPFAM" id="SSF56276">
    <property type="entry name" value="S-adenosylmethionine decarboxylase"/>
    <property type="match status" value="1"/>
</dbReference>
<proteinExistence type="inferred from homology"/>
<dbReference type="GO" id="GO:0005829">
    <property type="term" value="C:cytosol"/>
    <property type="evidence" value="ECO:0007669"/>
    <property type="project" value="TreeGrafter"/>
</dbReference>
<dbReference type="EMBL" id="LT635757">
    <property type="protein sequence ID" value="SGZ50356.1"/>
    <property type="molecule type" value="Genomic_DNA"/>
</dbReference>
<dbReference type="GO" id="GO:0008295">
    <property type="term" value="P:spermidine biosynthetic process"/>
    <property type="evidence" value="ECO:0007669"/>
    <property type="project" value="UniProtKB-KW"/>
</dbReference>
<dbReference type="Gene3D" id="3.60.90.10">
    <property type="entry name" value="S-adenosylmethionine decarboxylase"/>
    <property type="match status" value="2"/>
</dbReference>
<comment type="pathway">
    <text evidence="1">Amine and polyamine biosynthesis; S-adenosylmethioninamine biosynthesis; S-adenosylmethioninamine from S-adenosyl-L-methionine: step 1/1.</text>
</comment>
<dbReference type="InterPro" id="IPR016067">
    <property type="entry name" value="S-AdoMet_deCO2ase_core"/>
</dbReference>
<dbReference type="OrthoDB" id="1068353at2759"/>
<dbReference type="GO" id="GO:0006597">
    <property type="term" value="P:spermine biosynthetic process"/>
    <property type="evidence" value="ECO:0007669"/>
    <property type="project" value="TreeGrafter"/>
</dbReference>
<evidence type="ECO:0000256" key="3">
    <source>
        <dbReference type="ARBA" id="ARBA00023066"/>
    </source>
</evidence>
<dbReference type="InterPro" id="IPR048283">
    <property type="entry name" value="AdoMetDC-like"/>
</dbReference>
<protein>
    <submittedName>
        <fullName evidence="5">CIC11C00000000988</fullName>
    </submittedName>
</protein>
<sequence length="444" mass="49842">MVAPAYVEDSYVDHVLSANLDSTYAFEGPEKLLEVWFWPSATAIPSSVSSEGLRAIPLEKWVNILDLVNCKILSMKSSPTVDAYLLSELSLFVFPHKFILKTCGTTTTLAALDEMFDIAREHCGIDNKPAAISSKKVFKVFYSRRSFMFPDRQKHVHTSWKHETQLLNEHFVSGKLYVVGDFTLDDHWYLYMGGSGCNNSDSAKSCFSDQTFEILMTQLDPSKAAQFVTSRKPGPDSMVESDSEDHDLGHDYGSETMKATGLDDVFRPSSRRFAQMPSPLLSDNMELLDDEARGNVRSDQSKDSRSAIEFIHDAFSFSPCGFSSNSISSRSGGYYYTLHITPESGWSYASFETNYPFSATSSVGIVDVLMRVLNIFKPGRFSMTLINESHPDLKSVLGVAHKDSFAELASSDEALAKLGYMKHERVIYDLKSEYNLLYMNFEKQ</sequence>
<dbReference type="PANTHER" id="PTHR11570:SF0">
    <property type="entry name" value="S-ADENOSYLMETHIONINE DECARBOXYLASE PROENZYME"/>
    <property type="match status" value="1"/>
</dbReference>
<accession>A0A1L0D1N3</accession>
<evidence type="ECO:0000256" key="1">
    <source>
        <dbReference type="ARBA" id="ARBA00004911"/>
    </source>
</evidence>
<keyword evidence="3" id="KW-0745">Spermidine biosynthesis</keyword>
<reference evidence="5 6" key="1">
    <citation type="submission" date="2016-10" db="EMBL/GenBank/DDBJ databases">
        <authorList>
            <person name="de Groot N.N."/>
        </authorList>
    </citation>
    <scope>NUCLEOTIDE SEQUENCE [LARGE SCALE GENOMIC DNA]</scope>
    <source>
        <strain evidence="5 6">CBS 141442</strain>
    </source>
</reference>
<organism evidence="5 6">
    <name type="scientific">Sungouiella intermedia</name>
    <dbReference type="NCBI Taxonomy" id="45354"/>
    <lineage>
        <taxon>Eukaryota</taxon>
        <taxon>Fungi</taxon>
        <taxon>Dikarya</taxon>
        <taxon>Ascomycota</taxon>
        <taxon>Saccharomycotina</taxon>
        <taxon>Pichiomycetes</taxon>
        <taxon>Metschnikowiaceae</taxon>
        <taxon>Sungouiella</taxon>
    </lineage>
</organism>
<keyword evidence="6" id="KW-1185">Reference proteome</keyword>
<comment type="similarity">
    <text evidence="2">Belongs to the eukaryotic AdoMetDC family.</text>
</comment>
<dbReference type="PANTHER" id="PTHR11570">
    <property type="entry name" value="S-ADENOSYLMETHIONINE DECARBOXYLASE"/>
    <property type="match status" value="1"/>
</dbReference>
<keyword evidence="4" id="KW-0620">Polyamine biosynthesis</keyword>
<gene>
    <name evidence="5" type="ORF">SAMEA4029010_CIC11G00000000988</name>
</gene>
<dbReference type="AlphaFoldDB" id="A0A1L0D1N3"/>
<evidence type="ECO:0000313" key="6">
    <source>
        <dbReference type="Proteomes" id="UP000182334"/>
    </source>
</evidence>